<proteinExistence type="predicted"/>
<dbReference type="InterPro" id="IPR043136">
    <property type="entry name" value="B30.2/SPRY_sf"/>
</dbReference>
<evidence type="ECO:0000256" key="1">
    <source>
        <dbReference type="ARBA" id="ARBA00022723"/>
    </source>
</evidence>
<sequence length="347" mass="38902">MYALSEGKANIVRFLLSRGACFGRTTADARTAGCGDGAVEERAATSGGGQNTQRQQGAQQSSFSGQTESRTDSELATQLELFINSRQRSSAVRECCERERVIAQLELEDLRQFSDEQRDTIRKLEQQLEKLRSNSKNDEEKKAEMAEHKDAVLCIASPKMHGLTPQNRWDSAACHEALMLFGNDQLIVQHFDEGKRFAFCSVFAESPIPITDNGIFYYEVKILEKNGELSIGLATKQMPLHKCVGLYDGTYAYASTGRFLGYAVECRRCHWHERPIIEGKPWLDVGDVVGCGVDLANRKIIYTINGRRLDTANLVVTSAEYLFPCVSLWYPGTIIEANFEPIFKFNI</sequence>
<dbReference type="GO" id="GO:0004842">
    <property type="term" value="F:ubiquitin-protein transferase activity"/>
    <property type="evidence" value="ECO:0007669"/>
    <property type="project" value="InterPro"/>
</dbReference>
<keyword evidence="1" id="KW-0479">Metal-binding</keyword>
<reference evidence="7" key="2">
    <citation type="submission" date="2014-05" db="EMBL/GenBank/DDBJ databases">
        <title>The genome and life-stage specific transcriptomes of Globodera pallida elucidate key aspects of plant parasitism by a cyst nematode.</title>
        <authorList>
            <person name="Cotton J.A."/>
            <person name="Lilley C.J."/>
            <person name="Jones L.M."/>
            <person name="Kikuchi T."/>
            <person name="Reid A.J."/>
            <person name="Thorpe P."/>
            <person name="Tsai I.J."/>
            <person name="Beasley H."/>
            <person name="Blok V."/>
            <person name="Cock P.J.A."/>
            <person name="Van den Akker S.E."/>
            <person name="Holroyd N."/>
            <person name="Hunt M."/>
            <person name="Mantelin S."/>
            <person name="Naghra H."/>
            <person name="Pain A."/>
            <person name="Palomares-Rius J.E."/>
            <person name="Zarowiecki M."/>
            <person name="Berriman M."/>
            <person name="Jones J.T."/>
            <person name="Urwin P.E."/>
        </authorList>
    </citation>
    <scope>NUCLEOTIDE SEQUENCE [LARGE SCALE GENOMIC DNA]</scope>
    <source>
        <strain evidence="7">Lindley</strain>
    </source>
</reference>
<dbReference type="GO" id="GO:0051603">
    <property type="term" value="P:proteolysis involved in protein catabolic process"/>
    <property type="evidence" value="ECO:0007669"/>
    <property type="project" value="TreeGrafter"/>
</dbReference>
<evidence type="ECO:0000256" key="2">
    <source>
        <dbReference type="ARBA" id="ARBA00022771"/>
    </source>
</evidence>
<dbReference type="WBParaSite" id="GPLIN_000389800">
    <property type="protein sequence ID" value="GPLIN_000389800"/>
    <property type="gene ID" value="GPLIN_000389800"/>
</dbReference>
<dbReference type="InterPro" id="IPR003877">
    <property type="entry name" value="SPRY_dom"/>
</dbReference>
<protein>
    <submittedName>
        <fullName evidence="8">B30.2/SPRY domain-containing protein</fullName>
    </submittedName>
</protein>
<evidence type="ECO:0000259" key="6">
    <source>
        <dbReference type="PROSITE" id="PS50188"/>
    </source>
</evidence>
<reference evidence="7" key="1">
    <citation type="submission" date="2013-12" db="EMBL/GenBank/DDBJ databases">
        <authorList>
            <person name="Aslett M."/>
        </authorList>
    </citation>
    <scope>NUCLEOTIDE SEQUENCE [LARGE SCALE GENOMIC DNA]</scope>
    <source>
        <strain evidence="7">Lindley</strain>
    </source>
</reference>
<keyword evidence="4" id="KW-0175">Coiled coil</keyword>
<feature type="region of interest" description="Disordered" evidence="5">
    <location>
        <begin position="40"/>
        <end position="70"/>
    </location>
</feature>
<dbReference type="CDD" id="cd12885">
    <property type="entry name" value="SPRY_RanBP_like"/>
    <property type="match status" value="1"/>
</dbReference>
<dbReference type="InterPro" id="IPR001870">
    <property type="entry name" value="B30.2/SPRY"/>
</dbReference>
<keyword evidence="2" id="KW-0863">Zinc-finger</keyword>
<evidence type="ECO:0000313" key="8">
    <source>
        <dbReference type="WBParaSite" id="GPLIN_000389800"/>
    </source>
</evidence>
<dbReference type="Proteomes" id="UP000050741">
    <property type="component" value="Unassembled WGS sequence"/>
</dbReference>
<evidence type="ECO:0000256" key="5">
    <source>
        <dbReference type="SAM" id="MobiDB-lite"/>
    </source>
</evidence>
<dbReference type="PROSITE" id="PS50188">
    <property type="entry name" value="B302_SPRY"/>
    <property type="match status" value="1"/>
</dbReference>
<reference evidence="8" key="3">
    <citation type="submission" date="2016-06" db="UniProtKB">
        <authorList>
            <consortium name="WormBaseParasite"/>
        </authorList>
    </citation>
    <scope>IDENTIFICATION</scope>
</reference>
<dbReference type="InterPro" id="IPR044736">
    <property type="entry name" value="Gid1/RanBPM/SPLA_SPRY"/>
</dbReference>
<dbReference type="GO" id="GO:0008270">
    <property type="term" value="F:zinc ion binding"/>
    <property type="evidence" value="ECO:0007669"/>
    <property type="project" value="UniProtKB-KW"/>
</dbReference>
<dbReference type="SMART" id="SM00449">
    <property type="entry name" value="SPRY"/>
    <property type="match status" value="1"/>
</dbReference>
<evidence type="ECO:0000256" key="3">
    <source>
        <dbReference type="ARBA" id="ARBA00022833"/>
    </source>
</evidence>
<keyword evidence="7" id="KW-1185">Reference proteome</keyword>
<keyword evidence="3" id="KW-0862">Zinc</keyword>
<name>A0A183BTG2_GLOPA</name>
<dbReference type="Gene3D" id="2.60.120.920">
    <property type="match status" value="1"/>
</dbReference>
<dbReference type="SUPFAM" id="SSF49899">
    <property type="entry name" value="Concanavalin A-like lectins/glucanases"/>
    <property type="match status" value="1"/>
</dbReference>
<dbReference type="GO" id="GO:0005737">
    <property type="term" value="C:cytoplasm"/>
    <property type="evidence" value="ECO:0007669"/>
    <property type="project" value="TreeGrafter"/>
</dbReference>
<feature type="domain" description="B30.2/SPRY" evidence="6">
    <location>
        <begin position="147"/>
        <end position="344"/>
    </location>
</feature>
<evidence type="ECO:0000313" key="7">
    <source>
        <dbReference type="Proteomes" id="UP000050741"/>
    </source>
</evidence>
<dbReference type="PANTHER" id="PTHR13363">
    <property type="entry name" value="RING FINGER AND SRY DOMAIN-CONTAINING"/>
    <property type="match status" value="1"/>
</dbReference>
<accession>A0A183BTG2</accession>
<organism evidence="7 8">
    <name type="scientific">Globodera pallida</name>
    <name type="common">Potato cyst nematode worm</name>
    <name type="synonym">Heterodera pallida</name>
    <dbReference type="NCBI Taxonomy" id="36090"/>
    <lineage>
        <taxon>Eukaryota</taxon>
        <taxon>Metazoa</taxon>
        <taxon>Ecdysozoa</taxon>
        <taxon>Nematoda</taxon>
        <taxon>Chromadorea</taxon>
        <taxon>Rhabditida</taxon>
        <taxon>Tylenchina</taxon>
        <taxon>Tylenchomorpha</taxon>
        <taxon>Tylenchoidea</taxon>
        <taxon>Heteroderidae</taxon>
        <taxon>Heteroderinae</taxon>
        <taxon>Globodera</taxon>
    </lineage>
</organism>
<dbReference type="InterPro" id="IPR013320">
    <property type="entry name" value="ConA-like_dom_sf"/>
</dbReference>
<feature type="coiled-coil region" evidence="4">
    <location>
        <begin position="107"/>
        <end position="148"/>
    </location>
</feature>
<evidence type="ECO:0000256" key="4">
    <source>
        <dbReference type="SAM" id="Coils"/>
    </source>
</evidence>
<dbReference type="Pfam" id="PF00622">
    <property type="entry name" value="SPRY"/>
    <property type="match status" value="1"/>
</dbReference>
<feature type="compositionally biased region" description="Low complexity" evidence="5">
    <location>
        <begin position="51"/>
        <end position="66"/>
    </location>
</feature>
<dbReference type="PANTHER" id="PTHR13363:SF5">
    <property type="entry name" value="E3 UBIQUITIN-PROTEIN LIGASE RNF123"/>
    <property type="match status" value="1"/>
</dbReference>
<dbReference type="InterPro" id="IPR045129">
    <property type="entry name" value="RNF123/RKP/RSPRY1"/>
</dbReference>
<dbReference type="AlphaFoldDB" id="A0A183BTG2"/>